<dbReference type="Proteomes" id="UP001595741">
    <property type="component" value="Unassembled WGS sequence"/>
</dbReference>
<protein>
    <submittedName>
        <fullName evidence="2">Uncharacterized protein</fullName>
    </submittedName>
</protein>
<accession>A0ABV7RH53</accession>
<reference evidence="3" key="1">
    <citation type="journal article" date="2019" name="Int. J. Syst. Evol. Microbiol.">
        <title>The Global Catalogue of Microorganisms (GCM) 10K type strain sequencing project: providing services to taxonomists for standard genome sequencing and annotation.</title>
        <authorList>
            <consortium name="The Broad Institute Genomics Platform"/>
            <consortium name="The Broad Institute Genome Sequencing Center for Infectious Disease"/>
            <person name="Wu L."/>
            <person name="Ma J."/>
        </authorList>
    </citation>
    <scope>NUCLEOTIDE SEQUENCE [LARGE SCALE GENOMIC DNA]</scope>
    <source>
        <strain evidence="3">KCTC 42742</strain>
    </source>
</reference>
<organism evidence="2 3">
    <name type="scientific">Vogesella facilis</name>
    <dbReference type="NCBI Taxonomy" id="1655232"/>
    <lineage>
        <taxon>Bacteria</taxon>
        <taxon>Pseudomonadati</taxon>
        <taxon>Pseudomonadota</taxon>
        <taxon>Betaproteobacteria</taxon>
        <taxon>Neisseriales</taxon>
        <taxon>Chromobacteriaceae</taxon>
        <taxon>Vogesella</taxon>
    </lineage>
</organism>
<proteinExistence type="predicted"/>
<dbReference type="RefSeq" id="WP_386091720.1">
    <property type="nucleotide sequence ID" value="NZ_JBHRXN010000030.1"/>
</dbReference>
<feature type="chain" id="PRO_5046320089" evidence="1">
    <location>
        <begin position="22"/>
        <end position="152"/>
    </location>
</feature>
<comment type="caution">
    <text evidence="2">The sequence shown here is derived from an EMBL/GenBank/DDBJ whole genome shotgun (WGS) entry which is preliminary data.</text>
</comment>
<keyword evidence="3" id="KW-1185">Reference proteome</keyword>
<gene>
    <name evidence="2" type="ORF">ACFOLG_11140</name>
</gene>
<evidence type="ECO:0000256" key="1">
    <source>
        <dbReference type="SAM" id="SignalP"/>
    </source>
</evidence>
<sequence>MRWQRWAWLLAAGLAASQAWGAAPAACRGAADSPACQYAQAGAASCSDVTLPDRPACHQQFTPPANCRRERDRAACIALQQAQYQCSQLLGLARRQCLAAALPAPSCRPGTPPERCRALQLAAKRCGALFGSQRRQCQHQIIQQQDDGSALR</sequence>
<dbReference type="EMBL" id="JBHRXN010000030">
    <property type="protein sequence ID" value="MFC3532739.1"/>
    <property type="molecule type" value="Genomic_DNA"/>
</dbReference>
<keyword evidence="1" id="KW-0732">Signal</keyword>
<evidence type="ECO:0000313" key="2">
    <source>
        <dbReference type="EMBL" id="MFC3532739.1"/>
    </source>
</evidence>
<evidence type="ECO:0000313" key="3">
    <source>
        <dbReference type="Proteomes" id="UP001595741"/>
    </source>
</evidence>
<feature type="signal peptide" evidence="1">
    <location>
        <begin position="1"/>
        <end position="21"/>
    </location>
</feature>
<name>A0ABV7RH53_9NEIS</name>